<dbReference type="OrthoDB" id="6247875at2759"/>
<evidence type="ECO:0000256" key="4">
    <source>
        <dbReference type="ARBA" id="ARBA00023015"/>
    </source>
</evidence>
<dbReference type="GO" id="GO:1990837">
    <property type="term" value="F:sequence-specific double-stranded DNA binding"/>
    <property type="evidence" value="ECO:0007669"/>
    <property type="project" value="TreeGrafter"/>
</dbReference>
<keyword evidence="2" id="KW-0963">Cytoplasm</keyword>
<evidence type="ECO:0000256" key="6">
    <source>
        <dbReference type="ARBA" id="ARBA00023159"/>
    </source>
</evidence>
<dbReference type="InterPro" id="IPR036910">
    <property type="entry name" value="HMG_box_dom_sf"/>
</dbReference>
<evidence type="ECO:0000256" key="1">
    <source>
        <dbReference type="ARBA" id="ARBA00004496"/>
    </source>
</evidence>
<feature type="DNA-binding region" description="HMG box" evidence="12">
    <location>
        <begin position="132"/>
        <end position="200"/>
    </location>
</feature>
<organism evidence="15 16">
    <name type="scientific">Glaucidium brasilianum</name>
    <name type="common">Ferruginous pygmy-owl</name>
    <dbReference type="NCBI Taxonomy" id="78217"/>
    <lineage>
        <taxon>Eukaryota</taxon>
        <taxon>Metazoa</taxon>
        <taxon>Chordata</taxon>
        <taxon>Craniata</taxon>
        <taxon>Vertebrata</taxon>
        <taxon>Euteleostomi</taxon>
        <taxon>Archelosauria</taxon>
        <taxon>Archosauria</taxon>
        <taxon>Dinosauria</taxon>
        <taxon>Saurischia</taxon>
        <taxon>Theropoda</taxon>
        <taxon>Coelurosauria</taxon>
        <taxon>Aves</taxon>
        <taxon>Neognathae</taxon>
        <taxon>Neoaves</taxon>
        <taxon>Telluraves</taxon>
        <taxon>Strigiformes</taxon>
        <taxon>Strigidae</taxon>
        <taxon>Glaucidium</taxon>
    </lineage>
</organism>
<feature type="region of interest" description="Disordered" evidence="13">
    <location>
        <begin position="30"/>
        <end position="56"/>
    </location>
</feature>
<dbReference type="PROSITE" id="PS50118">
    <property type="entry name" value="HMG_BOX_2"/>
    <property type="match status" value="1"/>
</dbReference>
<dbReference type="GO" id="GO:0005634">
    <property type="term" value="C:nucleus"/>
    <property type="evidence" value="ECO:0007669"/>
    <property type="project" value="UniProtKB-UniRule"/>
</dbReference>
<comment type="caution">
    <text evidence="15">The sequence shown here is derived from an EMBL/GenBank/DDBJ whole genome shotgun (WGS) entry which is preliminary data.</text>
</comment>
<evidence type="ECO:0000256" key="9">
    <source>
        <dbReference type="ARBA" id="ARBA00054217"/>
    </source>
</evidence>
<keyword evidence="6" id="KW-0010">Activator</keyword>
<evidence type="ECO:0000256" key="2">
    <source>
        <dbReference type="ARBA" id="ARBA00022490"/>
    </source>
</evidence>
<evidence type="ECO:0000256" key="11">
    <source>
        <dbReference type="ARBA" id="ARBA00070331"/>
    </source>
</evidence>
<evidence type="ECO:0000259" key="14">
    <source>
        <dbReference type="PROSITE" id="PS50118"/>
    </source>
</evidence>
<dbReference type="GO" id="GO:0005737">
    <property type="term" value="C:cytoplasm"/>
    <property type="evidence" value="ECO:0007669"/>
    <property type="project" value="UniProtKB-SubCell"/>
</dbReference>
<dbReference type="SMART" id="SM00398">
    <property type="entry name" value="HMG"/>
    <property type="match status" value="1"/>
</dbReference>
<evidence type="ECO:0000313" key="16">
    <source>
        <dbReference type="Proteomes" id="UP000591073"/>
    </source>
</evidence>
<evidence type="ECO:0000256" key="5">
    <source>
        <dbReference type="ARBA" id="ARBA00023125"/>
    </source>
</evidence>
<dbReference type="CDD" id="cd22033">
    <property type="entry name" value="HMG-box_SoxH_SOX30"/>
    <property type="match status" value="1"/>
</dbReference>
<comment type="subunit">
    <text evidence="10">Interacts with CTNNB1, competitively inhibiting CTNNB1-TCF7L2/TCF4 interaction.</text>
</comment>
<dbReference type="GO" id="GO:0001228">
    <property type="term" value="F:DNA-binding transcription activator activity, RNA polymerase II-specific"/>
    <property type="evidence" value="ECO:0007669"/>
    <property type="project" value="UniProtKB-ARBA"/>
</dbReference>
<keyword evidence="5 12" id="KW-0238">DNA-binding</keyword>
<evidence type="ECO:0000256" key="7">
    <source>
        <dbReference type="ARBA" id="ARBA00023163"/>
    </source>
</evidence>
<dbReference type="Proteomes" id="UP000591073">
    <property type="component" value="Unassembled WGS sequence"/>
</dbReference>
<dbReference type="Pfam" id="PF00505">
    <property type="entry name" value="HMG_box"/>
    <property type="match status" value="1"/>
</dbReference>
<feature type="domain" description="HMG box" evidence="14">
    <location>
        <begin position="132"/>
        <end position="200"/>
    </location>
</feature>
<sequence length="553" mass="61194">VKGEPPNTALEACRVETEEECGPAGALCGPVQSSTDGCTVQQREGFGTPPGELKDPVVLHPLPPGTRTQSQSPLPPELVHEAEVPVEQVQLKMMSLLERPVKTETRNVPLTVLPSDSGMADAPFSKDRSGHVKRPMNAYMVWARIHRSALAKANPAASNTEISIRLGLEWNKLTEEQKQPYYDEAQKIKEKHTEQFPDWVYQPRPSKRKHFSQPVFSSTSQDIIGTNPGGIYPFLSPAYSVVMPNVKNSIGHPVCEFSVSPAIHLPASSIQHAVPVTLFQTASASTTSVAVPAPTLALHPSISSQHFVKPAQTEAFDVSELNCSLKRPAPVFTESFSRNPSNTTITNGRFSVPNSEPPREYLGVSAFPRVVPLPQDTPFLHSHLYKSPPISQPASLFGLPPGYSFYHPYFIPGPHYIPSSTCPFSRPPLHQLSGNFSRSAPGFYEDRYQRQEAVFSTLIRDYPFKEYPTESICENTESIHENTESIRENDYSFDCLDVVSCHDKCNEEQYLSPLSQLNVEALEEVLSAVPSPSNTHLINVTDNDEEEIKLQDL</sequence>
<dbReference type="AlphaFoldDB" id="A0A7L0RM59"/>
<comment type="subcellular location">
    <subcellularLocation>
        <location evidence="1">Cytoplasm</location>
    </subcellularLocation>
</comment>
<evidence type="ECO:0000256" key="3">
    <source>
        <dbReference type="ARBA" id="ARBA00022491"/>
    </source>
</evidence>
<keyword evidence="7" id="KW-0804">Transcription</keyword>
<dbReference type="FunFam" id="1.10.30.10:FF:000027">
    <property type="entry name" value="Transcription factor SOX-30"/>
    <property type="match status" value="1"/>
</dbReference>
<reference evidence="15 16" key="1">
    <citation type="submission" date="2019-09" db="EMBL/GenBank/DDBJ databases">
        <title>Bird 10,000 Genomes (B10K) Project - Family phase.</title>
        <authorList>
            <person name="Zhang G."/>
        </authorList>
    </citation>
    <scope>NUCLEOTIDE SEQUENCE [LARGE SCALE GENOMIC DNA]</scope>
    <source>
        <strain evidence="15">B10K-DU-008-63</strain>
    </source>
</reference>
<dbReference type="EMBL" id="VXAP01000131">
    <property type="protein sequence ID" value="NXL31744.1"/>
    <property type="molecule type" value="Genomic_DNA"/>
</dbReference>
<evidence type="ECO:0000256" key="8">
    <source>
        <dbReference type="ARBA" id="ARBA00023242"/>
    </source>
</evidence>
<feature type="compositionally biased region" description="Polar residues" evidence="13">
    <location>
        <begin position="31"/>
        <end position="42"/>
    </location>
</feature>
<evidence type="ECO:0000256" key="12">
    <source>
        <dbReference type="PROSITE-ProRule" id="PRU00267"/>
    </source>
</evidence>
<keyword evidence="8 12" id="KW-0539">Nucleus</keyword>
<evidence type="ECO:0000313" key="15">
    <source>
        <dbReference type="EMBL" id="NXL31744.1"/>
    </source>
</evidence>
<feature type="non-terminal residue" evidence="15">
    <location>
        <position position="1"/>
    </location>
</feature>
<evidence type="ECO:0000256" key="10">
    <source>
        <dbReference type="ARBA" id="ARBA00063959"/>
    </source>
</evidence>
<dbReference type="InterPro" id="IPR052856">
    <property type="entry name" value="SOX30_TF"/>
</dbReference>
<gene>
    <name evidence="15" type="primary">Sox30</name>
    <name evidence="15" type="ORF">GLABRA_R09655</name>
</gene>
<evidence type="ECO:0000256" key="13">
    <source>
        <dbReference type="SAM" id="MobiDB-lite"/>
    </source>
</evidence>
<comment type="function">
    <text evidence="9">Acts both as a transcriptional activator and a repressor. Binds to the DNA sequence 5'-ACAAT-3' and shows a preference for guanine residues surrounding this core motif. Binds to its own promoter and activates its own transcription. Required to activate the expression of postmeiotic genes involved in spermiogenesis. Binds to the promoter region of CTNNB1 and represses its transcription which leads to inhibition of Wnt signaling. Also inhibits Wnt signaling by binding to the CTNNB1 protein, preventing interaction of CTNNB1 with TCF7L2/TCF4.</text>
</comment>
<accession>A0A7L0RM59</accession>
<keyword evidence="4" id="KW-0805">Transcription regulation</keyword>
<dbReference type="InterPro" id="IPR009071">
    <property type="entry name" value="HMG_box_dom"/>
</dbReference>
<dbReference type="Gene3D" id="1.10.30.10">
    <property type="entry name" value="High mobility group box domain"/>
    <property type="match status" value="1"/>
</dbReference>
<name>A0A7L0RM59_GLABR</name>
<protein>
    <recommendedName>
        <fullName evidence="11">Transcription factor SOX-30</fullName>
    </recommendedName>
</protein>
<dbReference type="SUPFAM" id="SSF47095">
    <property type="entry name" value="HMG-box"/>
    <property type="match status" value="1"/>
</dbReference>
<proteinExistence type="predicted"/>
<feature type="non-terminal residue" evidence="15">
    <location>
        <position position="553"/>
    </location>
</feature>
<dbReference type="PANTHER" id="PTHR47279">
    <property type="entry name" value="TRANSCRIPTION FACTOR SOX-30"/>
    <property type="match status" value="1"/>
</dbReference>
<keyword evidence="16" id="KW-1185">Reference proteome</keyword>
<keyword evidence="3" id="KW-0678">Repressor</keyword>
<dbReference type="PANTHER" id="PTHR47279:SF1">
    <property type="entry name" value="TRANSCRIPTION FACTOR SOX-30"/>
    <property type="match status" value="1"/>
</dbReference>